<dbReference type="InterPro" id="IPR050491">
    <property type="entry name" value="AmpC-like"/>
</dbReference>
<dbReference type="SUPFAM" id="SSF56601">
    <property type="entry name" value="beta-lactamase/transpeptidase-like"/>
    <property type="match status" value="1"/>
</dbReference>
<dbReference type="GeneID" id="30204679"/>
<dbReference type="OrthoDB" id="5946976at2759"/>
<dbReference type="PANTHER" id="PTHR46825">
    <property type="entry name" value="D-ALANYL-D-ALANINE-CARBOXYPEPTIDASE/ENDOPEPTIDASE AMPH"/>
    <property type="match status" value="1"/>
</dbReference>
<sequence length="585" mass="64787">MLISILSHLLFLTFASGSINPQQPFSAISKPNASLLTTNLIDKIDDLRTKWGVKGITIGLAASPDSSVHSSVHGDWNLQVVTFGQADRYGNKVDGDTRFAIASNSKLFNSLSIGLLVENNTIISNGDKLEWSTKVKDILPEWKLMDEYASDHVDLIDLASMRSGLPRHDQAHGVISPMDVVSNMLNLRPSTELRQHWQYNNDHYITLALVVERLSNLTLPEYVKLHVFDPIGLSSTTYNATEARESGHRSDGFLGQGVDFNACKKGFEQGLDKMGKDCLGELGCLDWWVEGDGLFEAGAGGVIMSGNDMTSWVKELLQPSILPRSLIETVTTGYSVMNGLPTYPQEGVKTYGLGQWMYTYRGTRVHGHTGSVPGQMSRMVRLPDLGMGFMIAINDDIFGTMLHEIIANMILDEVLQVEDPLDWEDVIAKKTFESLPSYPDVPEDPKPFKVNIEGRYHDAGYGDLNVAQVQSLGSLIEDAITHTPLNVTGPIYLTEVDKLWISHMVFTHFDGPLFNWTGIYTADKWDENDQKDGKLGRPEASGTAIFTKDGVGMFGDLWGKGSTVFGSVIDEEKVQENAEVWYNRV</sequence>
<feature type="chain" id="PRO_5042334981" description="Beta-lactamase-related domain-containing protein" evidence="2">
    <location>
        <begin position="18"/>
        <end position="585"/>
    </location>
</feature>
<name>A0A1B9GCP5_9TREE</name>
<organism evidence="4">
    <name type="scientific">Kwoniella bestiolae CBS 10118</name>
    <dbReference type="NCBI Taxonomy" id="1296100"/>
    <lineage>
        <taxon>Eukaryota</taxon>
        <taxon>Fungi</taxon>
        <taxon>Dikarya</taxon>
        <taxon>Basidiomycota</taxon>
        <taxon>Agaricomycotina</taxon>
        <taxon>Tremellomycetes</taxon>
        <taxon>Tremellales</taxon>
        <taxon>Cryptococcaceae</taxon>
        <taxon>Kwoniella</taxon>
    </lineage>
</organism>
<dbReference type="InterPro" id="IPR012338">
    <property type="entry name" value="Beta-lactam/transpept-like"/>
</dbReference>
<evidence type="ECO:0000313" key="5">
    <source>
        <dbReference type="EMBL" id="WVW79630.1"/>
    </source>
</evidence>
<dbReference type="Gene3D" id="3.40.710.10">
    <property type="entry name" value="DD-peptidase/beta-lactamase superfamily"/>
    <property type="match status" value="1"/>
</dbReference>
<accession>A0A1B9GCP5</accession>
<evidence type="ECO:0000256" key="2">
    <source>
        <dbReference type="SAM" id="SignalP"/>
    </source>
</evidence>
<dbReference type="InterPro" id="IPR001466">
    <property type="entry name" value="Beta-lactam-related"/>
</dbReference>
<dbReference type="PANTHER" id="PTHR46825:SF9">
    <property type="entry name" value="BETA-LACTAMASE-RELATED DOMAIN-CONTAINING PROTEIN"/>
    <property type="match status" value="1"/>
</dbReference>
<keyword evidence="2" id="KW-0732">Signal</keyword>
<feature type="signal peptide" evidence="2">
    <location>
        <begin position="1"/>
        <end position="17"/>
    </location>
</feature>
<reference evidence="4" key="1">
    <citation type="submission" date="2013-07" db="EMBL/GenBank/DDBJ databases">
        <title>The Genome Sequence of Cryptococcus bestiolae CBS10118.</title>
        <authorList>
            <consortium name="The Broad Institute Genome Sequencing Platform"/>
            <person name="Cuomo C."/>
            <person name="Litvintseva A."/>
            <person name="Chen Y."/>
            <person name="Heitman J."/>
            <person name="Sun S."/>
            <person name="Springer D."/>
            <person name="Dromer F."/>
            <person name="Young S.K."/>
            <person name="Zeng Q."/>
            <person name="Gargeya S."/>
            <person name="Fitzgerald M."/>
            <person name="Abouelleil A."/>
            <person name="Alvarado L."/>
            <person name="Berlin A.M."/>
            <person name="Chapman S.B."/>
            <person name="Dewar J."/>
            <person name="Goldberg J."/>
            <person name="Griggs A."/>
            <person name="Gujja S."/>
            <person name="Hansen M."/>
            <person name="Howarth C."/>
            <person name="Imamovic A."/>
            <person name="Larimer J."/>
            <person name="McCowan C."/>
            <person name="Murphy C."/>
            <person name="Pearson M."/>
            <person name="Priest M."/>
            <person name="Roberts A."/>
            <person name="Saif S."/>
            <person name="Shea T."/>
            <person name="Sykes S."/>
            <person name="Wortman J."/>
            <person name="Nusbaum C."/>
            <person name="Birren B."/>
        </authorList>
    </citation>
    <scope>NUCLEOTIDE SEQUENCE [LARGE SCALE GENOMIC DNA]</scope>
    <source>
        <strain evidence="4">CBS 10118</strain>
    </source>
</reference>
<dbReference type="AlphaFoldDB" id="A0A1B9GCP5"/>
<reference evidence="5" key="4">
    <citation type="submission" date="2024-02" db="EMBL/GenBank/DDBJ databases">
        <title>Comparative genomics of Cryptococcus and Kwoniella reveals pathogenesis evolution and contrasting modes of karyotype evolution via chromosome fusion or intercentromeric recombination.</title>
        <authorList>
            <person name="Coelho M.A."/>
            <person name="David-Palma M."/>
            <person name="Shea T."/>
            <person name="Bowers K."/>
            <person name="McGinley-Smith S."/>
            <person name="Mohammad A.W."/>
            <person name="Gnirke A."/>
            <person name="Yurkov A.M."/>
            <person name="Nowrousian M."/>
            <person name="Sun S."/>
            <person name="Cuomo C.A."/>
            <person name="Heitman J."/>
        </authorList>
    </citation>
    <scope>NUCLEOTIDE SEQUENCE</scope>
    <source>
        <strain evidence="5">CBS 10118</strain>
    </source>
</reference>
<comment type="similarity">
    <text evidence="1">Belongs to the peptidase S12 family.</text>
</comment>
<dbReference type="KEGG" id="kbi:30204679"/>
<reference evidence="4" key="3">
    <citation type="submission" date="2014-01" db="EMBL/GenBank/DDBJ databases">
        <title>Evolution of pathogenesis and genome organization in the Tremellales.</title>
        <authorList>
            <person name="Cuomo C."/>
            <person name="Litvintseva A."/>
            <person name="Heitman J."/>
            <person name="Chen Y."/>
            <person name="Sun S."/>
            <person name="Springer D."/>
            <person name="Dromer F."/>
            <person name="Young S."/>
            <person name="Zeng Q."/>
            <person name="Chapman S."/>
            <person name="Gujja S."/>
            <person name="Saif S."/>
            <person name="Birren B."/>
        </authorList>
    </citation>
    <scope>NUCLEOTIDE SEQUENCE</scope>
    <source>
        <strain evidence="4">CBS 10118</strain>
    </source>
</reference>
<evidence type="ECO:0000259" key="3">
    <source>
        <dbReference type="Pfam" id="PF00144"/>
    </source>
</evidence>
<evidence type="ECO:0000313" key="4">
    <source>
        <dbReference type="EMBL" id="OCF28791.1"/>
    </source>
</evidence>
<feature type="domain" description="Beta-lactamase-related" evidence="3">
    <location>
        <begin position="83"/>
        <end position="396"/>
    </location>
</feature>
<dbReference type="Proteomes" id="UP000092730">
    <property type="component" value="Chromosome 1"/>
</dbReference>
<dbReference type="EMBL" id="KI894018">
    <property type="protein sequence ID" value="OCF28791.1"/>
    <property type="molecule type" value="Genomic_DNA"/>
</dbReference>
<gene>
    <name evidence="4" type="ORF">I302_00280</name>
    <name evidence="5" type="ORF">I302_101599</name>
</gene>
<proteinExistence type="inferred from homology"/>
<reference evidence="5" key="2">
    <citation type="submission" date="2013-07" db="EMBL/GenBank/DDBJ databases">
        <authorList>
            <consortium name="The Broad Institute Genome Sequencing Platform"/>
            <person name="Cuomo C."/>
            <person name="Litvintseva A."/>
            <person name="Chen Y."/>
            <person name="Heitman J."/>
            <person name="Sun S."/>
            <person name="Springer D."/>
            <person name="Dromer F."/>
            <person name="Young S.K."/>
            <person name="Zeng Q."/>
            <person name="Gargeya S."/>
            <person name="Fitzgerald M."/>
            <person name="Abouelleil A."/>
            <person name="Alvarado L."/>
            <person name="Berlin A.M."/>
            <person name="Chapman S.B."/>
            <person name="Dewar J."/>
            <person name="Goldberg J."/>
            <person name="Griggs A."/>
            <person name="Gujja S."/>
            <person name="Hansen M."/>
            <person name="Howarth C."/>
            <person name="Imamovic A."/>
            <person name="Larimer J."/>
            <person name="McCowan C."/>
            <person name="Murphy C."/>
            <person name="Pearson M."/>
            <person name="Priest M."/>
            <person name="Roberts A."/>
            <person name="Saif S."/>
            <person name="Shea T."/>
            <person name="Sykes S."/>
            <person name="Wortman J."/>
            <person name="Nusbaum C."/>
            <person name="Birren B."/>
        </authorList>
    </citation>
    <scope>NUCLEOTIDE SEQUENCE</scope>
    <source>
        <strain evidence="5">CBS 10118</strain>
    </source>
</reference>
<keyword evidence="6" id="KW-1185">Reference proteome</keyword>
<evidence type="ECO:0000256" key="1">
    <source>
        <dbReference type="ARBA" id="ARBA00038215"/>
    </source>
</evidence>
<dbReference type="VEuPathDB" id="FungiDB:I302_00280"/>
<dbReference type="Pfam" id="PF00144">
    <property type="entry name" value="Beta-lactamase"/>
    <property type="match status" value="1"/>
</dbReference>
<protein>
    <recommendedName>
        <fullName evidence="3">Beta-lactamase-related domain-containing protein</fullName>
    </recommendedName>
</protein>
<evidence type="ECO:0000313" key="6">
    <source>
        <dbReference type="Proteomes" id="UP000092730"/>
    </source>
</evidence>
<dbReference type="RefSeq" id="XP_019049861.1">
    <property type="nucleotide sequence ID" value="XM_019186983.1"/>
</dbReference>
<dbReference type="EMBL" id="CP144541">
    <property type="protein sequence ID" value="WVW79630.1"/>
    <property type="molecule type" value="Genomic_DNA"/>
</dbReference>
<dbReference type="STRING" id="1296100.A0A1B9GCP5"/>